<keyword evidence="8" id="KW-0675">Receptor</keyword>
<sequence length="703" mass="82418">MEKVKVFLPYISSVAAVECVLTCMLFYEKTTKKLSLNISLDFLKQKNKERIEIFSEDNILIVSFALFYCAIVINNLFWHFQDGSNRTVILFYVQNNFPQFYYVTLAVHWLWLQTAITLSIASVQIVFLAMLTTIIKWDSMLTVLSNNKRLYLSENTNWVELRHNDTYQWMVAQDLQHIYKTHLDILVHTRTYLGCTLFRLLGGALALAGLSLVPLFLYVGDTFPLAQKITILLTLTYADLFCASGLFNFGQQIENKKSDMFEAVLNMSWYSWNESNTKAYMLLLLNIRKSVSAKVGLNMNVDRNFLLMVANMFFDNGLFPRCKFMLSMCGMGLYGNNTKLQRFIYKVFSIISQIIYVQCVVFFSVSAYLLGFDDIGQVLEGFSRMTYVILIVTKMILIQSKRMRDILLMLSREEENCLKAHSNLKKIYTFHVRYCWIIIFFVLIFLYAAGFINIEMGFMRYFEWKRIPNRNSSIPKPHTIPFWYPFDRDKHYFIAVSYQICHILQTLLINGSIQALVNSVLVFIRAQLKMLQYEIRWFDWSENEQKYMHGDYPRKNLRRLVIKHQEIIRWVNMFNDCFKTIFLLEYCITSLQLATTLIQIVQGSKLIFNLAFFTHCSLQLLALSWNANEILLESSIGFYRALFECPWYLHDKYCQYIISMMLLRCNIPLTMTIGPFGEMSIDMAISRLKLSYTCLSILQATTN</sequence>
<feature type="transmembrane region" description="Helical" evidence="10">
    <location>
        <begin position="100"/>
        <end position="131"/>
    </location>
</feature>
<evidence type="ECO:0000256" key="9">
    <source>
        <dbReference type="ARBA" id="ARBA00023224"/>
    </source>
</evidence>
<keyword evidence="9" id="KW-0807">Transducer</keyword>
<evidence type="ECO:0000256" key="2">
    <source>
        <dbReference type="ARBA" id="ARBA00022475"/>
    </source>
</evidence>
<dbReference type="OrthoDB" id="8117390at2759"/>
<keyword evidence="12" id="KW-1185">Reference proteome</keyword>
<name>A0A834M501_RHYFE</name>
<keyword evidence="7 10" id="KW-0472">Membrane</keyword>
<dbReference type="GO" id="GO:0004984">
    <property type="term" value="F:olfactory receptor activity"/>
    <property type="evidence" value="ECO:0007669"/>
    <property type="project" value="InterPro"/>
</dbReference>
<accession>A0A834M501</accession>
<feature type="transmembrane region" description="Helical" evidence="10">
    <location>
        <begin position="381"/>
        <end position="398"/>
    </location>
</feature>
<dbReference type="AlphaFoldDB" id="A0A834M501"/>
<evidence type="ECO:0000256" key="6">
    <source>
        <dbReference type="ARBA" id="ARBA00022989"/>
    </source>
</evidence>
<keyword evidence="4 10" id="KW-0812">Transmembrane</keyword>
<evidence type="ECO:0000256" key="3">
    <source>
        <dbReference type="ARBA" id="ARBA00022606"/>
    </source>
</evidence>
<comment type="caution">
    <text evidence="11">The sequence shown here is derived from an EMBL/GenBank/DDBJ whole genome shotgun (WGS) entry which is preliminary data.</text>
</comment>
<keyword evidence="5" id="KW-0552">Olfaction</keyword>
<feature type="transmembrane region" description="Helical" evidence="10">
    <location>
        <begin position="343"/>
        <end position="369"/>
    </location>
</feature>
<evidence type="ECO:0000256" key="5">
    <source>
        <dbReference type="ARBA" id="ARBA00022725"/>
    </source>
</evidence>
<dbReference type="Pfam" id="PF02949">
    <property type="entry name" value="7tm_6"/>
    <property type="match status" value="1"/>
</dbReference>
<keyword evidence="6 10" id="KW-1133">Transmembrane helix</keyword>
<dbReference type="GO" id="GO:0005886">
    <property type="term" value="C:plasma membrane"/>
    <property type="evidence" value="ECO:0007669"/>
    <property type="project" value="UniProtKB-SubCell"/>
</dbReference>
<evidence type="ECO:0000313" key="11">
    <source>
        <dbReference type="EMBL" id="KAF7266985.1"/>
    </source>
</evidence>
<proteinExistence type="predicted"/>
<dbReference type="GO" id="GO:0005549">
    <property type="term" value="F:odorant binding"/>
    <property type="evidence" value="ECO:0007669"/>
    <property type="project" value="InterPro"/>
</dbReference>
<evidence type="ECO:0000256" key="8">
    <source>
        <dbReference type="ARBA" id="ARBA00023170"/>
    </source>
</evidence>
<feature type="transmembrane region" description="Helical" evidence="10">
    <location>
        <begin position="59"/>
        <end position="80"/>
    </location>
</feature>
<evidence type="ECO:0000256" key="7">
    <source>
        <dbReference type="ARBA" id="ARBA00023136"/>
    </source>
</evidence>
<comment type="subcellular location">
    <subcellularLocation>
        <location evidence="1">Cell membrane</location>
        <topology evidence="1">Multi-pass membrane protein</topology>
    </subcellularLocation>
</comment>
<dbReference type="EMBL" id="JAACXV010014478">
    <property type="protein sequence ID" value="KAF7266985.1"/>
    <property type="molecule type" value="Genomic_DNA"/>
</dbReference>
<dbReference type="PANTHER" id="PTHR21137">
    <property type="entry name" value="ODORANT RECEPTOR"/>
    <property type="match status" value="1"/>
</dbReference>
<dbReference type="InterPro" id="IPR004117">
    <property type="entry name" value="7tm6_olfct_rcpt"/>
</dbReference>
<evidence type="ECO:0000313" key="12">
    <source>
        <dbReference type="Proteomes" id="UP000625711"/>
    </source>
</evidence>
<evidence type="ECO:0000256" key="4">
    <source>
        <dbReference type="ARBA" id="ARBA00022692"/>
    </source>
</evidence>
<dbReference type="PANTHER" id="PTHR21137:SF35">
    <property type="entry name" value="ODORANT RECEPTOR 19A-RELATED"/>
    <property type="match status" value="1"/>
</dbReference>
<evidence type="ECO:0000256" key="10">
    <source>
        <dbReference type="SAM" id="Phobius"/>
    </source>
</evidence>
<feature type="transmembrane region" description="Helical" evidence="10">
    <location>
        <begin position="229"/>
        <end position="250"/>
    </location>
</feature>
<evidence type="ECO:0008006" key="13">
    <source>
        <dbReference type="Google" id="ProtNLM"/>
    </source>
</evidence>
<feature type="transmembrane region" description="Helical" evidence="10">
    <location>
        <begin position="6"/>
        <end position="27"/>
    </location>
</feature>
<evidence type="ECO:0000256" key="1">
    <source>
        <dbReference type="ARBA" id="ARBA00004651"/>
    </source>
</evidence>
<feature type="transmembrane region" description="Helical" evidence="10">
    <location>
        <begin position="434"/>
        <end position="454"/>
    </location>
</feature>
<dbReference type="Proteomes" id="UP000625711">
    <property type="component" value="Unassembled WGS sequence"/>
</dbReference>
<feature type="transmembrane region" description="Helical" evidence="10">
    <location>
        <begin position="197"/>
        <end position="217"/>
    </location>
</feature>
<dbReference type="GO" id="GO:0007165">
    <property type="term" value="P:signal transduction"/>
    <property type="evidence" value="ECO:0007669"/>
    <property type="project" value="UniProtKB-KW"/>
</dbReference>
<keyword evidence="2" id="KW-1003">Cell membrane</keyword>
<organism evidence="11 12">
    <name type="scientific">Rhynchophorus ferrugineus</name>
    <name type="common">Red palm weevil</name>
    <name type="synonym">Curculio ferrugineus</name>
    <dbReference type="NCBI Taxonomy" id="354439"/>
    <lineage>
        <taxon>Eukaryota</taxon>
        <taxon>Metazoa</taxon>
        <taxon>Ecdysozoa</taxon>
        <taxon>Arthropoda</taxon>
        <taxon>Hexapoda</taxon>
        <taxon>Insecta</taxon>
        <taxon>Pterygota</taxon>
        <taxon>Neoptera</taxon>
        <taxon>Endopterygota</taxon>
        <taxon>Coleoptera</taxon>
        <taxon>Polyphaga</taxon>
        <taxon>Cucujiformia</taxon>
        <taxon>Curculionidae</taxon>
        <taxon>Dryophthorinae</taxon>
        <taxon>Rhynchophorus</taxon>
    </lineage>
</organism>
<protein>
    <recommendedName>
        <fullName evidence="13">Odorant receptor</fullName>
    </recommendedName>
</protein>
<reference evidence="11" key="1">
    <citation type="submission" date="2020-08" db="EMBL/GenBank/DDBJ databases">
        <title>Genome sequencing and assembly of the red palm weevil Rhynchophorus ferrugineus.</title>
        <authorList>
            <person name="Dias G.B."/>
            <person name="Bergman C.M."/>
            <person name="Manee M."/>
        </authorList>
    </citation>
    <scope>NUCLEOTIDE SEQUENCE</scope>
    <source>
        <strain evidence="11">AA-2017</strain>
        <tissue evidence="11">Whole larva</tissue>
    </source>
</reference>
<gene>
    <name evidence="11" type="ORF">GWI33_019765</name>
</gene>
<keyword evidence="3" id="KW-0716">Sensory transduction</keyword>